<evidence type="ECO:0000313" key="1">
    <source>
        <dbReference type="EMBL" id="MDQ0393640.1"/>
    </source>
</evidence>
<keyword evidence="2" id="KW-1185">Reference proteome</keyword>
<protein>
    <recommendedName>
        <fullName evidence="3">Aspartate/glutamate racemase family protein</fullName>
    </recommendedName>
</protein>
<name>A0ABU0FGA5_9HYPH</name>
<dbReference type="EMBL" id="JAUSVK010000001">
    <property type="protein sequence ID" value="MDQ0393640.1"/>
    <property type="molecule type" value="Genomic_DNA"/>
</dbReference>
<comment type="caution">
    <text evidence="1">The sequence shown here is derived from an EMBL/GenBank/DDBJ whole genome shotgun (WGS) entry which is preliminary data.</text>
</comment>
<dbReference type="RefSeq" id="WP_307429256.1">
    <property type="nucleotide sequence ID" value="NZ_JAUSVK010000001.1"/>
</dbReference>
<proteinExistence type="predicted"/>
<dbReference type="Proteomes" id="UP001237448">
    <property type="component" value="Unassembled WGS sequence"/>
</dbReference>
<sequence>MHKQDDADRRRRPVHGTMIGIIVLDTQFRRLPGDIAHVDSWDFPVQFAVARNVRPQDVIEGDAQEALDVFRGAIDQLVALGVDGITTSCGYLSAVHRQLREHSPVPLASSSLQQIPMVLNMLPAGKTAGVIVSDRSAMRDIHFTNVGSPTGLPIAELPEAGAIRRNMRTNSLDIDAGEQEDEVLDVVRRLLASHPEVGAIVSECANLPPYSAAIQRTFGLPVFDIVTLVTWMHGGLRPRTFPLFG</sequence>
<organism evidence="1 2">
    <name type="scientific">Labrys monachus</name>
    <dbReference type="NCBI Taxonomy" id="217067"/>
    <lineage>
        <taxon>Bacteria</taxon>
        <taxon>Pseudomonadati</taxon>
        <taxon>Pseudomonadota</taxon>
        <taxon>Alphaproteobacteria</taxon>
        <taxon>Hyphomicrobiales</taxon>
        <taxon>Xanthobacteraceae</taxon>
        <taxon>Labrys</taxon>
    </lineage>
</organism>
<evidence type="ECO:0008006" key="3">
    <source>
        <dbReference type="Google" id="ProtNLM"/>
    </source>
</evidence>
<evidence type="ECO:0000313" key="2">
    <source>
        <dbReference type="Proteomes" id="UP001237448"/>
    </source>
</evidence>
<reference evidence="1 2" key="1">
    <citation type="submission" date="2023-07" db="EMBL/GenBank/DDBJ databases">
        <title>Genomic Encyclopedia of Type Strains, Phase IV (KMG-IV): sequencing the most valuable type-strain genomes for metagenomic binning, comparative biology and taxonomic classification.</title>
        <authorList>
            <person name="Goeker M."/>
        </authorList>
    </citation>
    <scope>NUCLEOTIDE SEQUENCE [LARGE SCALE GENOMIC DNA]</scope>
    <source>
        <strain evidence="1 2">DSM 5896</strain>
    </source>
</reference>
<gene>
    <name evidence="1" type="ORF">J3R73_003432</name>
</gene>
<accession>A0ABU0FGA5</accession>
<dbReference type="NCBIfam" id="NF005679">
    <property type="entry name" value="PRK07475.1"/>
    <property type="match status" value="1"/>
</dbReference>